<protein>
    <submittedName>
        <fullName evidence="2">Uncharacterized protein</fullName>
    </submittedName>
</protein>
<name>A0A2K3PFR6_TRIPR</name>
<dbReference type="EMBL" id="ASHM01006620">
    <property type="protein sequence ID" value="PNY14143.1"/>
    <property type="molecule type" value="Genomic_DNA"/>
</dbReference>
<reference evidence="2 3" key="1">
    <citation type="journal article" date="2014" name="Am. J. Bot.">
        <title>Genome assembly and annotation for red clover (Trifolium pratense; Fabaceae).</title>
        <authorList>
            <person name="Istvanek J."/>
            <person name="Jaros M."/>
            <person name="Krenek A."/>
            <person name="Repkova J."/>
        </authorList>
    </citation>
    <scope>NUCLEOTIDE SEQUENCE [LARGE SCALE GENOMIC DNA]</scope>
    <source>
        <strain evidence="3">cv. Tatra</strain>
        <tissue evidence="2">Young leaves</tissue>
    </source>
</reference>
<feature type="region of interest" description="Disordered" evidence="1">
    <location>
        <begin position="26"/>
        <end position="121"/>
    </location>
</feature>
<reference evidence="2 3" key="2">
    <citation type="journal article" date="2017" name="Front. Plant Sci.">
        <title>Gene Classification and Mining of Molecular Markers Useful in Red Clover (Trifolium pratense) Breeding.</title>
        <authorList>
            <person name="Istvanek J."/>
            <person name="Dluhosova J."/>
            <person name="Dluhos P."/>
            <person name="Patkova L."/>
            <person name="Nedelnik J."/>
            <person name="Repkova J."/>
        </authorList>
    </citation>
    <scope>NUCLEOTIDE SEQUENCE [LARGE SCALE GENOMIC DNA]</scope>
    <source>
        <strain evidence="3">cv. Tatra</strain>
        <tissue evidence="2">Young leaves</tissue>
    </source>
</reference>
<proteinExistence type="predicted"/>
<evidence type="ECO:0000313" key="3">
    <source>
        <dbReference type="Proteomes" id="UP000236291"/>
    </source>
</evidence>
<feature type="compositionally biased region" description="Basic and acidic residues" evidence="1">
    <location>
        <begin position="55"/>
        <end position="76"/>
    </location>
</feature>
<sequence>MFIDFMNDGTEEELLRLNIEQAQEEAAAASCSRRRRRRRKIERNNDAGHDSNSTKQDDAELDPKSRDSDEREEIKKTQRKKMNLCLDQEKIMTGSKITDLDTILTEEKKRGQDSQEDNDNI</sequence>
<evidence type="ECO:0000313" key="2">
    <source>
        <dbReference type="EMBL" id="PNY14143.1"/>
    </source>
</evidence>
<dbReference type="AlphaFoldDB" id="A0A2K3PFR6"/>
<gene>
    <name evidence="2" type="ORF">L195_g010817</name>
</gene>
<organism evidence="2 3">
    <name type="scientific">Trifolium pratense</name>
    <name type="common">Red clover</name>
    <dbReference type="NCBI Taxonomy" id="57577"/>
    <lineage>
        <taxon>Eukaryota</taxon>
        <taxon>Viridiplantae</taxon>
        <taxon>Streptophyta</taxon>
        <taxon>Embryophyta</taxon>
        <taxon>Tracheophyta</taxon>
        <taxon>Spermatophyta</taxon>
        <taxon>Magnoliopsida</taxon>
        <taxon>eudicotyledons</taxon>
        <taxon>Gunneridae</taxon>
        <taxon>Pentapetalae</taxon>
        <taxon>rosids</taxon>
        <taxon>fabids</taxon>
        <taxon>Fabales</taxon>
        <taxon>Fabaceae</taxon>
        <taxon>Papilionoideae</taxon>
        <taxon>50 kb inversion clade</taxon>
        <taxon>NPAAA clade</taxon>
        <taxon>Hologalegina</taxon>
        <taxon>IRL clade</taxon>
        <taxon>Trifolieae</taxon>
        <taxon>Trifolium</taxon>
    </lineage>
</organism>
<accession>A0A2K3PFR6</accession>
<evidence type="ECO:0000256" key="1">
    <source>
        <dbReference type="SAM" id="MobiDB-lite"/>
    </source>
</evidence>
<feature type="compositionally biased region" description="Basic residues" evidence="1">
    <location>
        <begin position="32"/>
        <end position="41"/>
    </location>
</feature>
<dbReference type="Proteomes" id="UP000236291">
    <property type="component" value="Unassembled WGS sequence"/>
</dbReference>
<comment type="caution">
    <text evidence="2">The sequence shown here is derived from an EMBL/GenBank/DDBJ whole genome shotgun (WGS) entry which is preliminary data.</text>
</comment>